<dbReference type="EMBL" id="JANBPY010001961">
    <property type="protein sequence ID" value="KAJ1957368.1"/>
    <property type="molecule type" value="Genomic_DNA"/>
</dbReference>
<proteinExistence type="predicted"/>
<sequence>MTFFDRFYQESRDTERVYVHNSVGEAHPSYHSLPQSSAPAIMSGGSSSAMTTAGDTQTSGHHFIPVSVTSDSVTYERSHPPSHVPVKSNSLATVSTDLNQNENTYTVTLQWNGDKPASVDHQVSGGKFGIHAVGHPTTTPVYAYVYERETADCFDRFFKLPEDADTNGYHVDYDKNSGRMTATFRKKRNQFVSFFHP</sequence>
<comment type="caution">
    <text evidence="2">The sequence shown here is derived from an EMBL/GenBank/DDBJ whole genome shotgun (WGS) entry which is preliminary data.</text>
</comment>
<reference evidence="2" key="1">
    <citation type="submission" date="2022-07" db="EMBL/GenBank/DDBJ databases">
        <title>Phylogenomic reconstructions and comparative analyses of Kickxellomycotina fungi.</title>
        <authorList>
            <person name="Reynolds N.K."/>
            <person name="Stajich J.E."/>
            <person name="Barry K."/>
            <person name="Grigoriev I.V."/>
            <person name="Crous P."/>
            <person name="Smith M.E."/>
        </authorList>
    </citation>
    <scope>NUCLEOTIDE SEQUENCE</scope>
    <source>
        <strain evidence="2">RSA 1196</strain>
    </source>
</reference>
<evidence type="ECO:0000313" key="2">
    <source>
        <dbReference type="EMBL" id="KAJ1957368.1"/>
    </source>
</evidence>
<feature type="compositionally biased region" description="Low complexity" evidence="1">
    <location>
        <begin position="40"/>
        <end position="54"/>
    </location>
</feature>
<protein>
    <submittedName>
        <fullName evidence="2">Uncharacterized protein</fullName>
    </submittedName>
</protein>
<dbReference type="AlphaFoldDB" id="A0A9W8DZZ7"/>
<name>A0A9W8DZZ7_9FUNG</name>
<feature type="region of interest" description="Disordered" evidence="1">
    <location>
        <begin position="40"/>
        <end position="61"/>
    </location>
</feature>
<evidence type="ECO:0000256" key="1">
    <source>
        <dbReference type="SAM" id="MobiDB-lite"/>
    </source>
</evidence>
<evidence type="ECO:0000313" key="3">
    <source>
        <dbReference type="Proteomes" id="UP001150925"/>
    </source>
</evidence>
<dbReference type="Proteomes" id="UP001150925">
    <property type="component" value="Unassembled WGS sequence"/>
</dbReference>
<accession>A0A9W8DZZ7</accession>
<organism evidence="2 3">
    <name type="scientific">Dispira parvispora</name>
    <dbReference type="NCBI Taxonomy" id="1520584"/>
    <lineage>
        <taxon>Eukaryota</taxon>
        <taxon>Fungi</taxon>
        <taxon>Fungi incertae sedis</taxon>
        <taxon>Zoopagomycota</taxon>
        <taxon>Kickxellomycotina</taxon>
        <taxon>Dimargaritomycetes</taxon>
        <taxon>Dimargaritales</taxon>
        <taxon>Dimargaritaceae</taxon>
        <taxon>Dispira</taxon>
    </lineage>
</organism>
<dbReference type="Gene3D" id="2.60.40.790">
    <property type="match status" value="1"/>
</dbReference>
<gene>
    <name evidence="2" type="ORF">IWQ62_005105</name>
</gene>
<dbReference type="InterPro" id="IPR008978">
    <property type="entry name" value="HSP20-like_chaperone"/>
</dbReference>
<keyword evidence="3" id="KW-1185">Reference proteome</keyword>